<dbReference type="SUPFAM" id="SSF55811">
    <property type="entry name" value="Nudix"/>
    <property type="match status" value="1"/>
</dbReference>
<gene>
    <name evidence="2" type="ORF">AB0887_32500</name>
</gene>
<dbReference type="Pfam" id="PF00293">
    <property type="entry name" value="NUDIX"/>
    <property type="match status" value="1"/>
</dbReference>
<organism evidence="2 3">
    <name type="scientific">Streptomyces huasconensis</name>
    <dbReference type="NCBI Taxonomy" id="1854574"/>
    <lineage>
        <taxon>Bacteria</taxon>
        <taxon>Bacillati</taxon>
        <taxon>Actinomycetota</taxon>
        <taxon>Actinomycetes</taxon>
        <taxon>Kitasatosporales</taxon>
        <taxon>Streptomycetaceae</taxon>
        <taxon>Streptomyces</taxon>
    </lineage>
</organism>
<protein>
    <submittedName>
        <fullName evidence="2">NUDIX domain-containing protein</fullName>
    </submittedName>
</protein>
<dbReference type="InterPro" id="IPR011010">
    <property type="entry name" value="DNA_brk_join_enz"/>
</dbReference>
<evidence type="ECO:0000313" key="2">
    <source>
        <dbReference type="EMBL" id="MEW2366658.1"/>
    </source>
</evidence>
<dbReference type="PROSITE" id="PS51462">
    <property type="entry name" value="NUDIX"/>
    <property type="match status" value="1"/>
</dbReference>
<reference evidence="2 3" key="1">
    <citation type="submission" date="2024-06" db="EMBL/GenBank/DDBJ databases">
        <title>The Natural Products Discovery Center: Release of the First 8490 Sequenced Strains for Exploring Actinobacteria Biosynthetic Diversity.</title>
        <authorList>
            <person name="Kalkreuter E."/>
            <person name="Kautsar S.A."/>
            <person name="Yang D."/>
            <person name="Bader C.D."/>
            <person name="Teijaro C.N."/>
            <person name="Fluegel L."/>
            <person name="Davis C.M."/>
            <person name="Simpson J.R."/>
            <person name="Lauterbach L."/>
            <person name="Steele A.D."/>
            <person name="Gui C."/>
            <person name="Meng S."/>
            <person name="Li G."/>
            <person name="Viehrig K."/>
            <person name="Ye F."/>
            <person name="Su P."/>
            <person name="Kiefer A.F."/>
            <person name="Nichols A."/>
            <person name="Cepeda A.J."/>
            <person name="Yan W."/>
            <person name="Fan B."/>
            <person name="Jiang Y."/>
            <person name="Adhikari A."/>
            <person name="Zheng C.-J."/>
            <person name="Schuster L."/>
            <person name="Cowan T.M."/>
            <person name="Smanski M.J."/>
            <person name="Chevrette M.G."/>
            <person name="De Carvalho L.P.S."/>
            <person name="Shen B."/>
        </authorList>
    </citation>
    <scope>NUCLEOTIDE SEQUENCE [LARGE SCALE GENOMIC DNA]</scope>
    <source>
        <strain evidence="2 3">NPDC047833</strain>
    </source>
</reference>
<keyword evidence="3" id="KW-1185">Reference proteome</keyword>
<accession>A0ABV3M4L7</accession>
<sequence length="365" mass="39764">MTRDDVLIHIKTLHGHQRRDQLVALRSLFTWAKRQGLIFRNPTSRIKVGQNEYAVLQPLLPEQVERSVTAAMTPAARLVLALAAVHAARVALPHLAPPDRVPPAHDGWGESNRRFYDMPVTETLPPVGIDLYDVARLQFTEVEEPPLSAQNRAARDRMWDKAVQANPALFDGPVVACAELERVGPGILRLSWARVTYRHYALRRVPGATALPSLFVNVVQPTDDGRVLAARMSPSTAAPGRWQLPGGSVEPPQDGEVLDEPGLAGQAARELVEELGIGAAPETLRLWAVTRGENRSVGLTYLAPALPEASVRTAFAAAAAAERAQGREPELDDIALVRSLDELVGLTGPHADYLGPVIRRYSVGR</sequence>
<evidence type="ECO:0000259" key="1">
    <source>
        <dbReference type="PROSITE" id="PS51462"/>
    </source>
</evidence>
<feature type="domain" description="Nudix hydrolase" evidence="1">
    <location>
        <begin position="209"/>
        <end position="360"/>
    </location>
</feature>
<dbReference type="EMBL" id="JBEYRS010000018">
    <property type="protein sequence ID" value="MEW2366658.1"/>
    <property type="molecule type" value="Genomic_DNA"/>
</dbReference>
<dbReference type="InterPro" id="IPR015797">
    <property type="entry name" value="NUDIX_hydrolase-like_dom_sf"/>
</dbReference>
<dbReference type="Proteomes" id="UP001553843">
    <property type="component" value="Unassembled WGS sequence"/>
</dbReference>
<dbReference type="Gene3D" id="3.90.79.10">
    <property type="entry name" value="Nucleoside Triphosphate Pyrophosphohydrolase"/>
    <property type="match status" value="1"/>
</dbReference>
<dbReference type="SUPFAM" id="SSF56349">
    <property type="entry name" value="DNA breaking-rejoining enzymes"/>
    <property type="match status" value="1"/>
</dbReference>
<name>A0ABV3M4L7_9ACTN</name>
<evidence type="ECO:0000313" key="3">
    <source>
        <dbReference type="Proteomes" id="UP001553843"/>
    </source>
</evidence>
<dbReference type="InterPro" id="IPR000086">
    <property type="entry name" value="NUDIX_hydrolase_dom"/>
</dbReference>
<comment type="caution">
    <text evidence="2">The sequence shown here is derived from an EMBL/GenBank/DDBJ whole genome shotgun (WGS) entry which is preliminary data.</text>
</comment>
<proteinExistence type="predicted"/>
<dbReference type="RefSeq" id="WP_359783054.1">
    <property type="nucleotide sequence ID" value="NZ_JBEYRR010000013.1"/>
</dbReference>